<dbReference type="GO" id="GO:0007017">
    <property type="term" value="P:microtubule-based process"/>
    <property type="evidence" value="ECO:0007669"/>
    <property type="project" value="InterPro"/>
</dbReference>
<dbReference type="GO" id="GO:0003924">
    <property type="term" value="F:GTPase activity"/>
    <property type="evidence" value="ECO:0007669"/>
    <property type="project" value="InterPro"/>
</dbReference>
<gene>
    <name evidence="8" type="ORF">BCV71DRAFT_281470</name>
</gene>
<proteinExistence type="inferred from homology"/>
<dbReference type="GO" id="GO:0005525">
    <property type="term" value="F:GTP binding"/>
    <property type="evidence" value="ECO:0007669"/>
    <property type="project" value="UniProtKB-KW"/>
</dbReference>
<dbReference type="InterPro" id="IPR037103">
    <property type="entry name" value="Tubulin/FtsZ-like_C"/>
</dbReference>
<feature type="domain" description="Tubulin/FtsZ GTPase" evidence="7">
    <location>
        <begin position="19"/>
        <end position="168"/>
    </location>
</feature>
<dbReference type="PRINTS" id="PR01161">
    <property type="entry name" value="TUBULIN"/>
</dbReference>
<dbReference type="GO" id="GO:0005874">
    <property type="term" value="C:microtubule"/>
    <property type="evidence" value="ECO:0007669"/>
    <property type="project" value="UniProtKB-KW"/>
</dbReference>
<dbReference type="VEuPathDB" id="FungiDB:BCV72DRAFT_259014"/>
<keyword evidence="4" id="KW-0547">Nucleotide-binding</keyword>
<evidence type="ECO:0000259" key="7">
    <source>
        <dbReference type="Pfam" id="PF00091"/>
    </source>
</evidence>
<evidence type="ECO:0000256" key="1">
    <source>
        <dbReference type="ARBA" id="ARBA00004245"/>
    </source>
</evidence>
<keyword evidence="6" id="KW-0963">Cytoplasm</keyword>
<evidence type="ECO:0000313" key="8">
    <source>
        <dbReference type="EMBL" id="ORE12425.1"/>
    </source>
</evidence>
<dbReference type="AlphaFoldDB" id="A0A1X0RK80"/>
<dbReference type="EMBL" id="KV921671">
    <property type="protein sequence ID" value="ORE12425.1"/>
    <property type="molecule type" value="Genomic_DNA"/>
</dbReference>
<dbReference type="PRINTS" id="PR01163">
    <property type="entry name" value="BETATUBULIN"/>
</dbReference>
<dbReference type="InterPro" id="IPR003008">
    <property type="entry name" value="Tubulin_FtsZ_GTPase"/>
</dbReference>
<accession>A0A1X0RK80</accession>
<comment type="subcellular location">
    <subcellularLocation>
        <location evidence="1">Cytoplasm</location>
        <location evidence="1">Cytoskeleton</location>
    </subcellularLocation>
</comment>
<evidence type="ECO:0000256" key="4">
    <source>
        <dbReference type="ARBA" id="ARBA00022741"/>
    </source>
</evidence>
<evidence type="ECO:0000256" key="2">
    <source>
        <dbReference type="ARBA" id="ARBA00009636"/>
    </source>
</evidence>
<name>A0A1X0RK80_RHIZD</name>
<dbReference type="InterPro" id="IPR000217">
    <property type="entry name" value="Tubulin"/>
</dbReference>
<dbReference type="Proteomes" id="UP000242381">
    <property type="component" value="Unassembled WGS sequence"/>
</dbReference>
<keyword evidence="5" id="KW-0342">GTP-binding</keyword>
<evidence type="ECO:0000256" key="5">
    <source>
        <dbReference type="ARBA" id="ARBA00023134"/>
    </source>
</evidence>
<dbReference type="InterPro" id="IPR002453">
    <property type="entry name" value="Beta_tubulin"/>
</dbReference>
<dbReference type="InterPro" id="IPR008280">
    <property type="entry name" value="Tub_FtsZ_C"/>
</dbReference>
<evidence type="ECO:0000313" key="9">
    <source>
        <dbReference type="Proteomes" id="UP000242381"/>
    </source>
</evidence>
<sequence>MHPVLLEEFFLKVTVNAVKIGQEFWEAVSKEHIISGEGNYYGSNSLQLERIDVFYNENFTKKYTPKSIVIILVDLEPATLSNVRSSAYSRLLRSSSFINAQPGADGSLEKECYTEDTELVEQILNVVRKEAELADCGTRSGLGSLLLPKTCEEYPDRVISIYSVLPSRKLLFLHQLAENNDATFCASTNLRFLSQFNLDLCKHCVNMIPFPCLYFFTVGFAPLTSLHLKQYCNIQLIFLSEGQMFDARSMMVSANLQQGRYLTAATICWISNSIKTTLCDIPTSGFTMLGAFIDSKRILNKFASIFRKKAFLHWDANGCIDKWNLQSQN</sequence>
<protein>
    <submittedName>
        <fullName evidence="8">Tubulin nucleotide-binding domain-like protein</fullName>
    </submittedName>
</protein>
<keyword evidence="3" id="KW-0493">Microtubule</keyword>
<keyword evidence="6" id="KW-0206">Cytoskeleton</keyword>
<dbReference type="Gene3D" id="3.30.1330.20">
    <property type="entry name" value="Tubulin/FtsZ, C-terminal domain"/>
    <property type="match status" value="1"/>
</dbReference>
<dbReference type="SUPFAM" id="SSF52490">
    <property type="entry name" value="Tubulin nucleotide-binding domain-like"/>
    <property type="match status" value="1"/>
</dbReference>
<evidence type="ECO:0000256" key="3">
    <source>
        <dbReference type="ARBA" id="ARBA00022701"/>
    </source>
</evidence>
<dbReference type="GO" id="GO:0005200">
    <property type="term" value="F:structural constituent of cytoskeleton"/>
    <property type="evidence" value="ECO:0007669"/>
    <property type="project" value="InterPro"/>
</dbReference>
<dbReference type="Pfam" id="PF00091">
    <property type="entry name" value="Tubulin"/>
    <property type="match status" value="1"/>
</dbReference>
<evidence type="ECO:0000256" key="6">
    <source>
        <dbReference type="ARBA" id="ARBA00023212"/>
    </source>
</evidence>
<dbReference type="InterPro" id="IPR036525">
    <property type="entry name" value="Tubulin/FtsZ_GTPase_sf"/>
</dbReference>
<dbReference type="OMA" id="FQICNRN"/>
<comment type="similarity">
    <text evidence="2">Belongs to the tubulin family.</text>
</comment>
<dbReference type="PANTHER" id="PTHR11588">
    <property type="entry name" value="TUBULIN"/>
    <property type="match status" value="1"/>
</dbReference>
<dbReference type="SUPFAM" id="SSF55307">
    <property type="entry name" value="Tubulin C-terminal domain-like"/>
    <property type="match status" value="1"/>
</dbReference>
<organism evidence="8 9">
    <name type="scientific">Rhizopus microsporus</name>
    <dbReference type="NCBI Taxonomy" id="58291"/>
    <lineage>
        <taxon>Eukaryota</taxon>
        <taxon>Fungi</taxon>
        <taxon>Fungi incertae sedis</taxon>
        <taxon>Mucoromycota</taxon>
        <taxon>Mucoromycotina</taxon>
        <taxon>Mucoromycetes</taxon>
        <taxon>Mucorales</taxon>
        <taxon>Mucorineae</taxon>
        <taxon>Rhizopodaceae</taxon>
        <taxon>Rhizopus</taxon>
    </lineage>
</organism>
<dbReference type="Gene3D" id="3.40.50.1440">
    <property type="entry name" value="Tubulin/FtsZ, GTPase domain"/>
    <property type="match status" value="1"/>
</dbReference>
<reference evidence="8 9" key="1">
    <citation type="journal article" date="2016" name="Proc. Natl. Acad. Sci. U.S.A.">
        <title>Lipid metabolic changes in an early divergent fungus govern the establishment of a mutualistic symbiosis with endobacteria.</title>
        <authorList>
            <person name="Lastovetsky O.A."/>
            <person name="Gaspar M.L."/>
            <person name="Mondo S.J."/>
            <person name="LaButti K.M."/>
            <person name="Sandor L."/>
            <person name="Grigoriev I.V."/>
            <person name="Henry S.A."/>
            <person name="Pawlowska T.E."/>
        </authorList>
    </citation>
    <scope>NUCLEOTIDE SEQUENCE [LARGE SCALE GENOMIC DNA]</scope>
    <source>
        <strain evidence="8 9">ATCC 11559</strain>
    </source>
</reference>